<evidence type="ECO:0000256" key="1">
    <source>
        <dbReference type="PROSITE-ProRule" id="PRU00169"/>
    </source>
</evidence>
<dbReference type="GO" id="GO:0004674">
    <property type="term" value="F:protein serine/threonine kinase activity"/>
    <property type="evidence" value="ECO:0007669"/>
    <property type="project" value="UniProtKB-EC"/>
</dbReference>
<dbReference type="AlphaFoldDB" id="A0A518B911"/>
<dbReference type="SUPFAM" id="SSF52172">
    <property type="entry name" value="CheY-like"/>
    <property type="match status" value="1"/>
</dbReference>
<sequence length="485" mass="55001">MSTLSDECKSPAKSQETPQEFARRVIRLQLLESHQVEDAFVAGVDSTPKLIQYLTNKSLLSNFQVAKLLRGDTTGFFAGRFKILYLLASGTFGHVFRGVDPQTGDAVAIKILRENLAGESEAVESFYREAKLQEKLKHPNICQVICYALDERSGQHYIALDFIEGSSLRDLLTIRKKFDHVEVARWGAQLVDGLRYAFEEQHITHRDVKPSNVLISTCGLAKWIDFGLGGTVDRDGSDLNYDVKRRTVEYAALEKATNAPKGDHCSDIYFLGMIFYEMLRGKRPVPEAKDHDPRFRFRFDDVEPLRSKTKVPRGIADIVDRMMSFDPSERYSDYSQILKDFQTYQLSIGEDPTGTQVLASREKPRLMVVHQKRRTREKLRDMLNDRGYQVAVFEDMDRAVSIFKLKPVDAMILDLDTVGRGGVSSFARLVDDAPWPACDCAGVFLATDSQKLWIKRLRSERVNTVQKPLTFGPLYIALKDLVPVG</sequence>
<dbReference type="PROSITE" id="PS50011">
    <property type="entry name" value="PROTEIN_KINASE_DOM"/>
    <property type="match status" value="1"/>
</dbReference>
<dbReference type="GO" id="GO:0000160">
    <property type="term" value="P:phosphorelay signal transduction system"/>
    <property type="evidence" value="ECO:0007669"/>
    <property type="project" value="InterPro"/>
</dbReference>
<evidence type="ECO:0000313" key="5">
    <source>
        <dbReference type="Proteomes" id="UP000317093"/>
    </source>
</evidence>
<dbReference type="PANTHER" id="PTHR24361:SF678">
    <property type="entry name" value="SPORULATION-SPECIFIC PROTEIN 1"/>
    <property type="match status" value="1"/>
</dbReference>
<dbReference type="EC" id="2.7.11.1" evidence="4"/>
<keyword evidence="5" id="KW-1185">Reference proteome</keyword>
<dbReference type="PROSITE" id="PS50110">
    <property type="entry name" value="RESPONSE_REGULATORY"/>
    <property type="match status" value="1"/>
</dbReference>
<dbReference type="Pfam" id="PF00069">
    <property type="entry name" value="Pkinase"/>
    <property type="match status" value="1"/>
</dbReference>
<dbReference type="GO" id="GO:0005737">
    <property type="term" value="C:cytoplasm"/>
    <property type="evidence" value="ECO:0007669"/>
    <property type="project" value="TreeGrafter"/>
</dbReference>
<feature type="domain" description="Response regulatory" evidence="3">
    <location>
        <begin position="365"/>
        <end position="482"/>
    </location>
</feature>
<organism evidence="4 5">
    <name type="scientific">Kolteria novifilia</name>
    <dbReference type="NCBI Taxonomy" id="2527975"/>
    <lineage>
        <taxon>Bacteria</taxon>
        <taxon>Pseudomonadati</taxon>
        <taxon>Planctomycetota</taxon>
        <taxon>Planctomycetia</taxon>
        <taxon>Kolteriales</taxon>
        <taxon>Kolteriaceae</taxon>
        <taxon>Kolteria</taxon>
    </lineage>
</organism>
<dbReference type="RefSeq" id="WP_419192791.1">
    <property type="nucleotide sequence ID" value="NZ_CP036279.1"/>
</dbReference>
<accession>A0A518B911</accession>
<keyword evidence="1" id="KW-0597">Phosphoprotein</keyword>
<reference evidence="4 5" key="1">
    <citation type="submission" date="2019-02" db="EMBL/GenBank/DDBJ databases">
        <title>Deep-cultivation of Planctomycetes and their phenomic and genomic characterization uncovers novel biology.</title>
        <authorList>
            <person name="Wiegand S."/>
            <person name="Jogler M."/>
            <person name="Boedeker C."/>
            <person name="Pinto D."/>
            <person name="Vollmers J."/>
            <person name="Rivas-Marin E."/>
            <person name="Kohn T."/>
            <person name="Peeters S.H."/>
            <person name="Heuer A."/>
            <person name="Rast P."/>
            <person name="Oberbeckmann S."/>
            <person name="Bunk B."/>
            <person name="Jeske O."/>
            <person name="Meyerdierks A."/>
            <person name="Storesund J.E."/>
            <person name="Kallscheuer N."/>
            <person name="Luecker S."/>
            <person name="Lage O.M."/>
            <person name="Pohl T."/>
            <person name="Merkel B.J."/>
            <person name="Hornburger P."/>
            <person name="Mueller R.-W."/>
            <person name="Bruemmer F."/>
            <person name="Labrenz M."/>
            <person name="Spormann A.M."/>
            <person name="Op den Camp H."/>
            <person name="Overmann J."/>
            <person name="Amann R."/>
            <person name="Jetten M.S.M."/>
            <person name="Mascher T."/>
            <person name="Medema M.H."/>
            <person name="Devos D.P."/>
            <person name="Kaster A.-K."/>
            <person name="Ovreas L."/>
            <person name="Rohde M."/>
            <person name="Galperin M.Y."/>
            <person name="Jogler C."/>
        </authorList>
    </citation>
    <scope>NUCLEOTIDE SEQUENCE [LARGE SCALE GENOMIC DNA]</scope>
    <source>
        <strain evidence="4 5">Pan216</strain>
    </source>
</reference>
<dbReference type="PANTHER" id="PTHR24361">
    <property type="entry name" value="MITOGEN-ACTIVATED KINASE KINASE KINASE"/>
    <property type="match status" value="1"/>
</dbReference>
<dbReference type="GO" id="GO:0005524">
    <property type="term" value="F:ATP binding"/>
    <property type="evidence" value="ECO:0007669"/>
    <property type="project" value="InterPro"/>
</dbReference>
<feature type="modified residue" description="4-aspartylphosphate" evidence="1">
    <location>
        <position position="414"/>
    </location>
</feature>
<evidence type="ECO:0000313" key="4">
    <source>
        <dbReference type="EMBL" id="QDU63469.1"/>
    </source>
</evidence>
<dbReference type="EMBL" id="CP036279">
    <property type="protein sequence ID" value="QDU63469.1"/>
    <property type="molecule type" value="Genomic_DNA"/>
</dbReference>
<dbReference type="PROSITE" id="PS00108">
    <property type="entry name" value="PROTEIN_KINASE_ST"/>
    <property type="match status" value="1"/>
</dbReference>
<feature type="domain" description="Protein kinase" evidence="2">
    <location>
        <begin position="81"/>
        <end position="342"/>
    </location>
</feature>
<evidence type="ECO:0000259" key="2">
    <source>
        <dbReference type="PROSITE" id="PS50011"/>
    </source>
</evidence>
<dbReference type="KEGG" id="knv:Pan216_43490"/>
<name>A0A518B911_9BACT</name>
<dbReference type="InterPro" id="IPR011009">
    <property type="entry name" value="Kinase-like_dom_sf"/>
</dbReference>
<gene>
    <name evidence="4" type="primary">prkC_12</name>
    <name evidence="4" type="ORF">Pan216_43490</name>
</gene>
<dbReference type="Gene3D" id="1.10.510.10">
    <property type="entry name" value="Transferase(Phosphotransferase) domain 1"/>
    <property type="match status" value="1"/>
</dbReference>
<dbReference type="SMART" id="SM00220">
    <property type="entry name" value="S_TKc"/>
    <property type="match status" value="1"/>
</dbReference>
<dbReference type="InterPro" id="IPR001789">
    <property type="entry name" value="Sig_transdc_resp-reg_receiver"/>
</dbReference>
<dbReference type="CDD" id="cd14014">
    <property type="entry name" value="STKc_PknB_like"/>
    <property type="match status" value="1"/>
</dbReference>
<evidence type="ECO:0000259" key="3">
    <source>
        <dbReference type="PROSITE" id="PS50110"/>
    </source>
</evidence>
<dbReference type="Gene3D" id="3.40.50.2300">
    <property type="match status" value="1"/>
</dbReference>
<keyword evidence="4" id="KW-0418">Kinase</keyword>
<dbReference type="InterPro" id="IPR008271">
    <property type="entry name" value="Ser/Thr_kinase_AS"/>
</dbReference>
<protein>
    <submittedName>
        <fullName evidence="4">Serine/threonine-protein kinase PrkC</fullName>
        <ecNumber evidence="4">2.7.11.1</ecNumber>
    </submittedName>
</protein>
<dbReference type="SUPFAM" id="SSF56112">
    <property type="entry name" value="Protein kinase-like (PK-like)"/>
    <property type="match status" value="1"/>
</dbReference>
<dbReference type="Gene3D" id="3.30.200.20">
    <property type="entry name" value="Phosphorylase Kinase, domain 1"/>
    <property type="match status" value="1"/>
</dbReference>
<dbReference type="InterPro" id="IPR000719">
    <property type="entry name" value="Prot_kinase_dom"/>
</dbReference>
<dbReference type="InterPro" id="IPR053235">
    <property type="entry name" value="Ser_Thr_kinase"/>
</dbReference>
<keyword evidence="4" id="KW-0808">Transferase</keyword>
<dbReference type="Proteomes" id="UP000317093">
    <property type="component" value="Chromosome"/>
</dbReference>
<dbReference type="InterPro" id="IPR011006">
    <property type="entry name" value="CheY-like_superfamily"/>
</dbReference>
<proteinExistence type="predicted"/>